<accession>A0AAV0X4L5</accession>
<feature type="compositionally biased region" description="Basic and acidic residues" evidence="1">
    <location>
        <begin position="1"/>
        <end position="10"/>
    </location>
</feature>
<organism evidence="2 3">
    <name type="scientific">Macrosiphum euphorbiae</name>
    <name type="common">potato aphid</name>
    <dbReference type="NCBI Taxonomy" id="13131"/>
    <lineage>
        <taxon>Eukaryota</taxon>
        <taxon>Metazoa</taxon>
        <taxon>Ecdysozoa</taxon>
        <taxon>Arthropoda</taxon>
        <taxon>Hexapoda</taxon>
        <taxon>Insecta</taxon>
        <taxon>Pterygota</taxon>
        <taxon>Neoptera</taxon>
        <taxon>Paraneoptera</taxon>
        <taxon>Hemiptera</taxon>
        <taxon>Sternorrhyncha</taxon>
        <taxon>Aphidomorpha</taxon>
        <taxon>Aphidoidea</taxon>
        <taxon>Aphididae</taxon>
        <taxon>Macrosiphini</taxon>
        <taxon>Macrosiphum</taxon>
    </lineage>
</organism>
<sequence>MKRCLEKDDSTMNEQNQGASCSKTKKNADESEAQISSIDETTDFDDDIIANNTSGIEQKKFLNEKRKDYLSWDDLFMAIAFLTAKCNKDL</sequence>
<dbReference type="EMBL" id="CARXXK010000003">
    <property type="protein sequence ID" value="CAI6363173.1"/>
    <property type="molecule type" value="Genomic_DNA"/>
</dbReference>
<comment type="caution">
    <text evidence="2">The sequence shown here is derived from an EMBL/GenBank/DDBJ whole genome shotgun (WGS) entry which is preliminary data.</text>
</comment>
<protein>
    <submittedName>
        <fullName evidence="2">Uncharacterized protein</fullName>
    </submittedName>
</protein>
<evidence type="ECO:0000313" key="3">
    <source>
        <dbReference type="Proteomes" id="UP001160148"/>
    </source>
</evidence>
<feature type="region of interest" description="Disordered" evidence="1">
    <location>
        <begin position="1"/>
        <end position="39"/>
    </location>
</feature>
<evidence type="ECO:0000313" key="2">
    <source>
        <dbReference type="EMBL" id="CAI6363173.1"/>
    </source>
</evidence>
<dbReference type="AlphaFoldDB" id="A0AAV0X4L5"/>
<dbReference type="Proteomes" id="UP001160148">
    <property type="component" value="Unassembled WGS sequence"/>
</dbReference>
<reference evidence="2 3" key="1">
    <citation type="submission" date="2023-01" db="EMBL/GenBank/DDBJ databases">
        <authorList>
            <person name="Whitehead M."/>
        </authorList>
    </citation>
    <scope>NUCLEOTIDE SEQUENCE [LARGE SCALE GENOMIC DNA]</scope>
</reference>
<name>A0AAV0X4L5_9HEMI</name>
<evidence type="ECO:0000256" key="1">
    <source>
        <dbReference type="SAM" id="MobiDB-lite"/>
    </source>
</evidence>
<gene>
    <name evidence="2" type="ORF">MEUPH1_LOCUS18161</name>
</gene>
<keyword evidence="3" id="KW-1185">Reference proteome</keyword>
<feature type="compositionally biased region" description="Polar residues" evidence="1">
    <location>
        <begin position="12"/>
        <end position="22"/>
    </location>
</feature>
<proteinExistence type="predicted"/>